<comment type="caution">
    <text evidence="2">The sequence shown here is derived from an EMBL/GenBank/DDBJ whole genome shotgun (WGS) entry which is preliminary data.</text>
</comment>
<evidence type="ECO:0008006" key="4">
    <source>
        <dbReference type="Google" id="ProtNLM"/>
    </source>
</evidence>
<protein>
    <recommendedName>
        <fullName evidence="4">EKC/KEOPS complex subunit GON7</fullName>
    </recommendedName>
</protein>
<evidence type="ECO:0000256" key="1">
    <source>
        <dbReference type="SAM" id="MobiDB-lite"/>
    </source>
</evidence>
<dbReference type="EMBL" id="JAVLET010000001">
    <property type="protein sequence ID" value="KAL0475663.1"/>
    <property type="molecule type" value="Genomic_DNA"/>
</dbReference>
<dbReference type="Proteomes" id="UP001451303">
    <property type="component" value="Unassembled WGS sequence"/>
</dbReference>
<evidence type="ECO:0000313" key="2">
    <source>
        <dbReference type="EMBL" id="KAL0475663.1"/>
    </source>
</evidence>
<name>A0ABR3DTP1_NEUIN</name>
<feature type="region of interest" description="Disordered" evidence="1">
    <location>
        <begin position="45"/>
        <end position="78"/>
    </location>
</feature>
<evidence type="ECO:0000313" key="3">
    <source>
        <dbReference type="Proteomes" id="UP001451303"/>
    </source>
</evidence>
<reference evidence="2 3" key="1">
    <citation type="submission" date="2023-09" db="EMBL/GenBank/DDBJ databases">
        <title>Multi-omics analysis of a traditional fermented food reveals byproduct-associated fungal strains for waste-to-food upcycling.</title>
        <authorList>
            <consortium name="Lawrence Berkeley National Laboratory"/>
            <person name="Rekdal V.M."/>
            <person name="Villalobos-Escobedo J.M."/>
            <person name="Rodriguez-Valeron N."/>
            <person name="Garcia M.O."/>
            <person name="Vasquez D.P."/>
            <person name="Damayanti I."/>
            <person name="Sorensen P.M."/>
            <person name="Baidoo E.E."/>
            <person name="De Carvalho A.C."/>
            <person name="Riley R."/>
            <person name="Lipzen A."/>
            <person name="He G."/>
            <person name="Yan M."/>
            <person name="Haridas S."/>
            <person name="Daum C."/>
            <person name="Yoshinaga Y."/>
            <person name="Ng V."/>
            <person name="Grigoriev I.V."/>
            <person name="Munk R."/>
            <person name="Nuraida L."/>
            <person name="Wijaya C.H."/>
            <person name="Morales P.-C."/>
            <person name="Keasling J.D."/>
        </authorList>
    </citation>
    <scope>NUCLEOTIDE SEQUENCE [LARGE SCALE GENOMIC DNA]</scope>
    <source>
        <strain evidence="2 3">FGSC 2613</strain>
    </source>
</reference>
<sequence length="78" mass="8322">MSGSHTSIRAFTESAVLGEQTATTLEASLTRLENTLDQLLASMEEEGEEKVVEGQGQDSQGNANGKPPQDQSKGKDEK</sequence>
<gene>
    <name evidence="2" type="ORF">QR685DRAFT_550229</name>
</gene>
<proteinExistence type="predicted"/>
<organism evidence="2 3">
    <name type="scientific">Neurospora intermedia</name>
    <dbReference type="NCBI Taxonomy" id="5142"/>
    <lineage>
        <taxon>Eukaryota</taxon>
        <taxon>Fungi</taxon>
        <taxon>Dikarya</taxon>
        <taxon>Ascomycota</taxon>
        <taxon>Pezizomycotina</taxon>
        <taxon>Sordariomycetes</taxon>
        <taxon>Sordariomycetidae</taxon>
        <taxon>Sordariales</taxon>
        <taxon>Sordariaceae</taxon>
        <taxon>Neurospora</taxon>
    </lineage>
</organism>
<keyword evidence="3" id="KW-1185">Reference proteome</keyword>
<accession>A0ABR3DTP1</accession>